<dbReference type="InterPro" id="IPR036890">
    <property type="entry name" value="HATPase_C_sf"/>
</dbReference>
<dbReference type="InterPro" id="IPR050267">
    <property type="entry name" value="Anti-sigma-factor_SerPK"/>
</dbReference>
<dbReference type="RefSeq" id="WP_209339072.1">
    <property type="nucleotide sequence ID" value="NZ_JAGIQL010000019.1"/>
</dbReference>
<reference evidence="2" key="1">
    <citation type="submission" date="2021-03" db="EMBL/GenBank/DDBJ databases">
        <title>Whole genome sequence of Streptomyces bomunensis MMS17-BM035.</title>
        <authorList>
            <person name="Lee J.H."/>
        </authorList>
    </citation>
    <scope>NUCLEOTIDE SEQUENCE</scope>
    <source>
        <strain evidence="2">MMS17-BM035</strain>
    </source>
</reference>
<keyword evidence="3" id="KW-1185">Reference proteome</keyword>
<name>A0A940RTV6_9ACTN</name>
<evidence type="ECO:0000256" key="1">
    <source>
        <dbReference type="SAM" id="MobiDB-lite"/>
    </source>
</evidence>
<gene>
    <name evidence="2" type="ORF">JFN87_07260</name>
</gene>
<dbReference type="CDD" id="cd16936">
    <property type="entry name" value="HATPase_RsbW-like"/>
    <property type="match status" value="1"/>
</dbReference>
<feature type="region of interest" description="Disordered" evidence="1">
    <location>
        <begin position="150"/>
        <end position="181"/>
    </location>
</feature>
<keyword evidence="2" id="KW-0547">Nucleotide-binding</keyword>
<proteinExistence type="predicted"/>
<dbReference type="Gene3D" id="3.30.565.10">
    <property type="entry name" value="Histidine kinase-like ATPase, C-terminal domain"/>
    <property type="match status" value="1"/>
</dbReference>
<dbReference type="GO" id="GO:0005524">
    <property type="term" value="F:ATP binding"/>
    <property type="evidence" value="ECO:0007669"/>
    <property type="project" value="UniProtKB-KW"/>
</dbReference>
<dbReference type="Proteomes" id="UP000670475">
    <property type="component" value="Unassembled WGS sequence"/>
</dbReference>
<dbReference type="SUPFAM" id="SSF55874">
    <property type="entry name" value="ATPase domain of HSP90 chaperone/DNA topoisomerase II/histidine kinase"/>
    <property type="match status" value="1"/>
</dbReference>
<evidence type="ECO:0000313" key="2">
    <source>
        <dbReference type="EMBL" id="MBP0457297.1"/>
    </source>
</evidence>
<dbReference type="PANTHER" id="PTHR35526">
    <property type="entry name" value="ANTI-SIGMA-F FACTOR RSBW-RELATED"/>
    <property type="match status" value="1"/>
</dbReference>
<keyword evidence="2" id="KW-0067">ATP-binding</keyword>
<evidence type="ECO:0000313" key="3">
    <source>
        <dbReference type="Proteomes" id="UP000670475"/>
    </source>
</evidence>
<sequence>MSRDAFPQDGTVAAPRFTARALPADGQAVGEGRQFTGSTLHGWSLGPLVDNAALIVSELLSNALRYGLGALPPRHAPGPPLWLGLLRRRGTVLFAVCDRSTAVPELREPDYFAQSGRGLHIIDCLSETWGWTTPDTDGKAVWAAVACGDEPRSGAELPPDPAREREAVPALGEPVRGARWR</sequence>
<comment type="caution">
    <text evidence="2">The sequence shown here is derived from an EMBL/GenBank/DDBJ whole genome shotgun (WGS) entry which is preliminary data.</text>
</comment>
<dbReference type="PANTHER" id="PTHR35526:SF3">
    <property type="entry name" value="ANTI-SIGMA-F FACTOR RSBW"/>
    <property type="match status" value="1"/>
</dbReference>
<protein>
    <submittedName>
        <fullName evidence="2">ATP-binding protein</fullName>
    </submittedName>
</protein>
<organism evidence="2 3">
    <name type="scientific">Streptomyces montanisoli</name>
    <dbReference type="NCBI Taxonomy" id="2798581"/>
    <lineage>
        <taxon>Bacteria</taxon>
        <taxon>Bacillati</taxon>
        <taxon>Actinomycetota</taxon>
        <taxon>Actinomycetes</taxon>
        <taxon>Kitasatosporales</taxon>
        <taxon>Streptomycetaceae</taxon>
        <taxon>Streptomyces</taxon>
    </lineage>
</organism>
<accession>A0A940RTV6</accession>
<dbReference type="EMBL" id="JAGIQL010000019">
    <property type="protein sequence ID" value="MBP0457297.1"/>
    <property type="molecule type" value="Genomic_DNA"/>
</dbReference>
<dbReference type="AlphaFoldDB" id="A0A940RTV6"/>